<evidence type="ECO:0000313" key="1">
    <source>
        <dbReference type="EMBL" id="SVA39870.1"/>
    </source>
</evidence>
<sequence>WVLDSIQSRDVSSCDKRKTEEIVEISKAACHFS</sequence>
<proteinExistence type="predicted"/>
<dbReference type="AlphaFoldDB" id="A0A381VHT0"/>
<organism evidence="1">
    <name type="scientific">marine metagenome</name>
    <dbReference type="NCBI Taxonomy" id="408172"/>
    <lineage>
        <taxon>unclassified sequences</taxon>
        <taxon>metagenomes</taxon>
        <taxon>ecological metagenomes</taxon>
    </lineage>
</organism>
<feature type="non-terminal residue" evidence="1">
    <location>
        <position position="1"/>
    </location>
</feature>
<reference evidence="1" key="1">
    <citation type="submission" date="2018-05" db="EMBL/GenBank/DDBJ databases">
        <authorList>
            <person name="Lanie J.A."/>
            <person name="Ng W.-L."/>
            <person name="Kazmierczak K.M."/>
            <person name="Andrzejewski T.M."/>
            <person name="Davidsen T.M."/>
            <person name="Wayne K.J."/>
            <person name="Tettelin H."/>
            <person name="Glass J.I."/>
            <person name="Rusch D."/>
            <person name="Podicherti R."/>
            <person name="Tsui H.-C.T."/>
            <person name="Winkler M.E."/>
        </authorList>
    </citation>
    <scope>NUCLEOTIDE SEQUENCE</scope>
</reference>
<name>A0A381VHT0_9ZZZZ</name>
<dbReference type="EMBL" id="UINC01008869">
    <property type="protein sequence ID" value="SVA39870.1"/>
    <property type="molecule type" value="Genomic_DNA"/>
</dbReference>
<protein>
    <submittedName>
        <fullName evidence="1">Uncharacterized protein</fullName>
    </submittedName>
</protein>
<accession>A0A381VHT0</accession>
<gene>
    <name evidence="1" type="ORF">METZ01_LOCUS92724</name>
</gene>